<evidence type="ECO:0000313" key="2">
    <source>
        <dbReference type="Proteomes" id="UP000569005"/>
    </source>
</evidence>
<dbReference type="Proteomes" id="UP000569005">
    <property type="component" value="Unassembled WGS sequence"/>
</dbReference>
<reference evidence="1" key="1">
    <citation type="submission" date="2020-08" db="EMBL/GenBank/DDBJ databases">
        <title>Genomic Encyclopedia of Type Strains, Phase IV (KMG-V): Genome sequencing to study the core and pangenomes of soil and plant-associated prokaryotes.</title>
        <authorList>
            <person name="Whitman W."/>
        </authorList>
    </citation>
    <scope>NUCLEOTIDE SEQUENCE</scope>
    <source>
        <strain evidence="1">M8UP15</strain>
    </source>
</reference>
<keyword evidence="2" id="KW-1185">Reference proteome</keyword>
<dbReference type="EMBL" id="JACHEA010000001">
    <property type="protein sequence ID" value="MBB5339025.1"/>
    <property type="molecule type" value="Genomic_DNA"/>
</dbReference>
<comment type="caution">
    <text evidence="1">The sequence shown here is derived from an EMBL/GenBank/DDBJ whole genome shotgun (WGS) entry which is preliminary data.</text>
</comment>
<gene>
    <name evidence="1" type="ORF">HDF13_001358</name>
</gene>
<proteinExistence type="predicted"/>
<sequence length="63" mass="6898">MSLDPVFGTGHAVRQLAGRAKNALYPLENLNGQISIKSECPSYSNFGICNFNQSFPLTSMSHH</sequence>
<evidence type="ECO:0000313" key="1">
    <source>
        <dbReference type="EMBL" id="MBB5339025.1"/>
    </source>
</evidence>
<organism evidence="1 2">
    <name type="scientific">Tunturiibacter gelidiferens</name>
    <dbReference type="NCBI Taxonomy" id="3069689"/>
    <lineage>
        <taxon>Bacteria</taxon>
        <taxon>Pseudomonadati</taxon>
        <taxon>Acidobacteriota</taxon>
        <taxon>Terriglobia</taxon>
        <taxon>Terriglobales</taxon>
        <taxon>Acidobacteriaceae</taxon>
        <taxon>Tunturiibacter</taxon>
    </lineage>
</organism>
<protein>
    <submittedName>
        <fullName evidence="1">Uncharacterized protein</fullName>
    </submittedName>
</protein>
<name>A0ACC5NWR6_9BACT</name>
<accession>A0ACC5NWR6</accession>